<gene>
    <name evidence="2" type="ORF">LKD48_08400</name>
</gene>
<keyword evidence="3" id="KW-1185">Reference proteome</keyword>
<protein>
    <submittedName>
        <fullName evidence="2">Uncharacterized protein</fullName>
    </submittedName>
</protein>
<dbReference type="AlphaFoldDB" id="A0AAE3JBQ8"/>
<accession>A0AAE3JBQ8</accession>
<proteinExistence type="predicted"/>
<dbReference type="RefSeq" id="WP_308731738.1">
    <property type="nucleotide sequence ID" value="NZ_JAJEQN010000018.1"/>
</dbReference>
<name>A0AAE3JBQ8_9FIRM</name>
<feature type="region of interest" description="Disordered" evidence="1">
    <location>
        <begin position="253"/>
        <end position="287"/>
    </location>
</feature>
<organism evidence="2 3">
    <name type="scientific">Anthropogastromicrobium aceti</name>
    <dbReference type="NCBI Taxonomy" id="2981768"/>
    <lineage>
        <taxon>Bacteria</taxon>
        <taxon>Bacillati</taxon>
        <taxon>Bacillota</taxon>
        <taxon>Clostridia</taxon>
        <taxon>Lachnospirales</taxon>
        <taxon>Lachnospiraceae</taxon>
        <taxon>Anthropogastromicrobium</taxon>
    </lineage>
</organism>
<comment type="caution">
    <text evidence="2">The sequence shown here is derived from an EMBL/GenBank/DDBJ whole genome shotgun (WGS) entry which is preliminary data.</text>
</comment>
<dbReference type="Proteomes" id="UP001198200">
    <property type="component" value="Unassembled WGS sequence"/>
</dbReference>
<dbReference type="EMBL" id="JAJEQN010000018">
    <property type="protein sequence ID" value="MCC2221650.1"/>
    <property type="molecule type" value="Genomic_DNA"/>
</dbReference>
<reference evidence="2 3" key="1">
    <citation type="submission" date="2021-10" db="EMBL/GenBank/DDBJ databases">
        <title>Anaerobic single-cell dispensing facilitates the cultivation of human gut bacteria.</title>
        <authorList>
            <person name="Afrizal A."/>
        </authorList>
    </citation>
    <scope>NUCLEOTIDE SEQUENCE [LARGE SCALE GENOMIC DNA]</scope>
    <source>
        <strain evidence="2 3">CLA-AA-H224</strain>
    </source>
</reference>
<evidence type="ECO:0000313" key="2">
    <source>
        <dbReference type="EMBL" id="MCC2221650.1"/>
    </source>
</evidence>
<sequence>MHITDRAARIIDLYTSLPSVIVKELKEALKAEDVETTEVATNKENTINLSEYKAMFAFADMLVDDSKELQIKETGEFTMTMTFDALKGMNTEDLVFVVVNPEDGTISYVEPDEFDPETGAITATFDHVGPFTIATKAELEDEVQKTNKDNEILPQQYEALTSFVDLAIEDLDKISYDMDGNAQVSFTCEATVDMDEEDIVIMTVDPETKEKKYLELDAFDPKTGELTVTFENLGPFTVLTKVIQDEDITVIDEEEETSEAATEEATEVETEVATEEATEAESTSAAK</sequence>
<feature type="compositionally biased region" description="Acidic residues" evidence="1">
    <location>
        <begin position="253"/>
        <end position="279"/>
    </location>
</feature>
<evidence type="ECO:0000313" key="3">
    <source>
        <dbReference type="Proteomes" id="UP001198200"/>
    </source>
</evidence>
<evidence type="ECO:0000256" key="1">
    <source>
        <dbReference type="SAM" id="MobiDB-lite"/>
    </source>
</evidence>